<evidence type="ECO:0000313" key="2">
    <source>
        <dbReference type="Proteomes" id="UP000247409"/>
    </source>
</evidence>
<accession>A0A2V3ISW8</accession>
<organism evidence="1 2">
    <name type="scientific">Gracilariopsis chorda</name>
    <dbReference type="NCBI Taxonomy" id="448386"/>
    <lineage>
        <taxon>Eukaryota</taxon>
        <taxon>Rhodophyta</taxon>
        <taxon>Florideophyceae</taxon>
        <taxon>Rhodymeniophycidae</taxon>
        <taxon>Gracilariales</taxon>
        <taxon>Gracilariaceae</taxon>
        <taxon>Gracilariopsis</taxon>
    </lineage>
</organism>
<dbReference type="Proteomes" id="UP000247409">
    <property type="component" value="Unassembled WGS sequence"/>
</dbReference>
<gene>
    <name evidence="1" type="ORF">BWQ96_05034</name>
</gene>
<dbReference type="EMBL" id="NBIV01000067">
    <property type="protein sequence ID" value="PXF45204.1"/>
    <property type="molecule type" value="Genomic_DNA"/>
</dbReference>
<dbReference type="AlphaFoldDB" id="A0A2V3ISW8"/>
<proteinExistence type="predicted"/>
<protein>
    <submittedName>
        <fullName evidence="1">Uncharacterized protein</fullName>
    </submittedName>
</protein>
<sequence length="129" mass="15036">MNSITPLDVKNALEIMQNASIEREEEFAKLSFEDRSPISEEENDSDSYKNRLHHIGDLICQKRRLKHKQYREKGQRNLGSRFNVMDSDDETINPENYHYSTQLMLLSSTHSFCVNDFELSICDALAYSV</sequence>
<reference evidence="1 2" key="1">
    <citation type="journal article" date="2018" name="Mol. Biol. Evol.">
        <title>Analysis of the draft genome of the red seaweed Gracilariopsis chorda provides insights into genome size evolution in Rhodophyta.</title>
        <authorList>
            <person name="Lee J."/>
            <person name="Yang E.C."/>
            <person name="Graf L."/>
            <person name="Yang J.H."/>
            <person name="Qiu H."/>
            <person name="Zel Zion U."/>
            <person name="Chan C.X."/>
            <person name="Stephens T.G."/>
            <person name="Weber A.P.M."/>
            <person name="Boo G.H."/>
            <person name="Boo S.M."/>
            <person name="Kim K.M."/>
            <person name="Shin Y."/>
            <person name="Jung M."/>
            <person name="Lee S.J."/>
            <person name="Yim H.S."/>
            <person name="Lee J.H."/>
            <person name="Bhattacharya D."/>
            <person name="Yoon H.S."/>
        </authorList>
    </citation>
    <scope>NUCLEOTIDE SEQUENCE [LARGE SCALE GENOMIC DNA]</scope>
    <source>
        <strain evidence="1 2">SKKU-2015</strain>
        <tissue evidence="1">Whole body</tissue>
    </source>
</reference>
<evidence type="ECO:0000313" key="1">
    <source>
        <dbReference type="EMBL" id="PXF45204.1"/>
    </source>
</evidence>
<keyword evidence="2" id="KW-1185">Reference proteome</keyword>
<name>A0A2V3ISW8_9FLOR</name>
<comment type="caution">
    <text evidence="1">The sequence shown here is derived from an EMBL/GenBank/DDBJ whole genome shotgun (WGS) entry which is preliminary data.</text>
</comment>